<organism evidence="2 3">
    <name type="scientific">Paraphoma chrysanthemicola</name>
    <dbReference type="NCBI Taxonomy" id="798071"/>
    <lineage>
        <taxon>Eukaryota</taxon>
        <taxon>Fungi</taxon>
        <taxon>Dikarya</taxon>
        <taxon>Ascomycota</taxon>
        <taxon>Pezizomycotina</taxon>
        <taxon>Dothideomycetes</taxon>
        <taxon>Pleosporomycetidae</taxon>
        <taxon>Pleosporales</taxon>
        <taxon>Pleosporineae</taxon>
        <taxon>Phaeosphaeriaceae</taxon>
        <taxon>Paraphoma</taxon>
    </lineage>
</organism>
<evidence type="ECO:0000256" key="1">
    <source>
        <dbReference type="SAM" id="MobiDB-lite"/>
    </source>
</evidence>
<gene>
    <name evidence="2" type="ORF">FB567DRAFT_446922</name>
</gene>
<accession>A0A8K0VW51</accession>
<dbReference type="Proteomes" id="UP000813461">
    <property type="component" value="Unassembled WGS sequence"/>
</dbReference>
<evidence type="ECO:0000313" key="3">
    <source>
        <dbReference type="Proteomes" id="UP000813461"/>
    </source>
</evidence>
<comment type="caution">
    <text evidence="2">The sequence shown here is derived from an EMBL/GenBank/DDBJ whole genome shotgun (WGS) entry which is preliminary data.</text>
</comment>
<sequence length="302" mass="33956">MTPNLFLATQKVFQPHKWFRGPKSTERATRVTEFWNDPEPGQYEYIPGRGWFKVSELQPNPSQVTESLASSSDPQPYGFSNPRAFTKLAKPIPVHRSRVLGRYLLDDDYKKRKVTTTIKNEQGKLVTAGFFQLDDGVAWVQCWDANGTFIPGGPSGYKLWCVDSATREFRHMRKGDDPKFVRSRNNSHERDIDSRSQDSMSTAFRSGAGSTRDGPSAPSTRANSIRGPFSNPASTPSSRAQSRRNSPRRNNSVPLEEAKAALRRMAKEQEEAVIAAAARTRTTSKDSVQRIERGRTMTRIVS</sequence>
<dbReference type="EMBL" id="JAGMVJ010000013">
    <property type="protein sequence ID" value="KAH7083612.1"/>
    <property type="molecule type" value="Genomic_DNA"/>
</dbReference>
<dbReference type="AlphaFoldDB" id="A0A8K0VW51"/>
<reference evidence="2" key="1">
    <citation type="journal article" date="2021" name="Nat. Commun.">
        <title>Genetic determinants of endophytism in the Arabidopsis root mycobiome.</title>
        <authorList>
            <person name="Mesny F."/>
            <person name="Miyauchi S."/>
            <person name="Thiergart T."/>
            <person name="Pickel B."/>
            <person name="Atanasova L."/>
            <person name="Karlsson M."/>
            <person name="Huettel B."/>
            <person name="Barry K.W."/>
            <person name="Haridas S."/>
            <person name="Chen C."/>
            <person name="Bauer D."/>
            <person name="Andreopoulos W."/>
            <person name="Pangilinan J."/>
            <person name="LaButti K."/>
            <person name="Riley R."/>
            <person name="Lipzen A."/>
            <person name="Clum A."/>
            <person name="Drula E."/>
            <person name="Henrissat B."/>
            <person name="Kohler A."/>
            <person name="Grigoriev I.V."/>
            <person name="Martin F.M."/>
            <person name="Hacquard S."/>
        </authorList>
    </citation>
    <scope>NUCLEOTIDE SEQUENCE</scope>
    <source>
        <strain evidence="2">MPI-SDFR-AT-0120</strain>
    </source>
</reference>
<dbReference type="OrthoDB" id="3880384at2759"/>
<feature type="compositionally biased region" description="Basic and acidic residues" evidence="1">
    <location>
        <begin position="176"/>
        <end position="196"/>
    </location>
</feature>
<proteinExistence type="predicted"/>
<name>A0A8K0VW51_9PLEO</name>
<protein>
    <submittedName>
        <fullName evidence="2">Uncharacterized protein</fullName>
    </submittedName>
</protein>
<feature type="region of interest" description="Disordered" evidence="1">
    <location>
        <begin position="176"/>
        <end position="255"/>
    </location>
</feature>
<keyword evidence="3" id="KW-1185">Reference proteome</keyword>
<evidence type="ECO:0000313" key="2">
    <source>
        <dbReference type="EMBL" id="KAH7083612.1"/>
    </source>
</evidence>